<evidence type="ECO:0000313" key="4">
    <source>
        <dbReference type="EMBL" id="KIW90974.1"/>
    </source>
</evidence>
<keyword evidence="3" id="KW-0503">Monooxygenase</keyword>
<evidence type="ECO:0000256" key="1">
    <source>
        <dbReference type="ARBA" id="ARBA00007992"/>
    </source>
</evidence>
<keyword evidence="2" id="KW-0560">Oxidoreductase</keyword>
<dbReference type="Proteomes" id="UP000053789">
    <property type="component" value="Unassembled WGS sequence"/>
</dbReference>
<dbReference type="GO" id="GO:0004497">
    <property type="term" value="F:monooxygenase activity"/>
    <property type="evidence" value="ECO:0007669"/>
    <property type="project" value="UniProtKB-KW"/>
</dbReference>
<keyword evidence="5" id="KW-1185">Reference proteome</keyword>
<dbReference type="InterPro" id="IPR036188">
    <property type="entry name" value="FAD/NAD-bd_sf"/>
</dbReference>
<dbReference type="InterPro" id="IPR050493">
    <property type="entry name" value="FAD-dep_Monooxygenase_BioMet"/>
</dbReference>
<evidence type="ECO:0008006" key="6">
    <source>
        <dbReference type="Google" id="ProtNLM"/>
    </source>
</evidence>
<dbReference type="PANTHER" id="PTHR13789">
    <property type="entry name" value="MONOOXYGENASE"/>
    <property type="match status" value="1"/>
</dbReference>
<proteinExistence type="inferred from homology"/>
<dbReference type="OrthoDB" id="16820at2759"/>
<name>A0A0D2I280_CLAB1</name>
<evidence type="ECO:0000256" key="2">
    <source>
        <dbReference type="ARBA" id="ARBA00023002"/>
    </source>
</evidence>
<dbReference type="GeneID" id="27701685"/>
<evidence type="ECO:0000313" key="5">
    <source>
        <dbReference type="Proteomes" id="UP000053789"/>
    </source>
</evidence>
<dbReference type="SUPFAM" id="SSF51905">
    <property type="entry name" value="FAD/NAD(P)-binding domain"/>
    <property type="match status" value="1"/>
</dbReference>
<dbReference type="AlphaFoldDB" id="A0A0D2I280"/>
<organism evidence="4 5">
    <name type="scientific">Cladophialophora bantiana (strain ATCC 10958 / CBS 173.52 / CDC B-1940 / NIH 8579)</name>
    <name type="common">Xylohypha bantiana</name>
    <dbReference type="NCBI Taxonomy" id="1442370"/>
    <lineage>
        <taxon>Eukaryota</taxon>
        <taxon>Fungi</taxon>
        <taxon>Dikarya</taxon>
        <taxon>Ascomycota</taxon>
        <taxon>Pezizomycotina</taxon>
        <taxon>Eurotiomycetes</taxon>
        <taxon>Chaetothyriomycetidae</taxon>
        <taxon>Chaetothyriales</taxon>
        <taxon>Herpotrichiellaceae</taxon>
        <taxon>Cladophialophora</taxon>
    </lineage>
</organism>
<accession>A0A0D2I280</accession>
<dbReference type="PANTHER" id="PTHR13789:SF309">
    <property type="entry name" value="PUTATIVE (AFU_ORTHOLOGUE AFUA_6G14510)-RELATED"/>
    <property type="match status" value="1"/>
</dbReference>
<reference evidence="4" key="1">
    <citation type="submission" date="2015-01" db="EMBL/GenBank/DDBJ databases">
        <title>The Genome Sequence of Cladophialophora bantiana CBS 173.52.</title>
        <authorList>
            <consortium name="The Broad Institute Genomics Platform"/>
            <person name="Cuomo C."/>
            <person name="de Hoog S."/>
            <person name="Gorbushina A."/>
            <person name="Stielow B."/>
            <person name="Teixiera M."/>
            <person name="Abouelleil A."/>
            <person name="Chapman S.B."/>
            <person name="Priest M."/>
            <person name="Young S.K."/>
            <person name="Wortman J."/>
            <person name="Nusbaum C."/>
            <person name="Birren B."/>
        </authorList>
    </citation>
    <scope>NUCLEOTIDE SEQUENCE [LARGE SCALE GENOMIC DNA]</scope>
    <source>
        <strain evidence="4">CBS 173.52</strain>
    </source>
</reference>
<protein>
    <recommendedName>
        <fullName evidence="6">FAD dependent oxidoreductase domain-containing protein</fullName>
    </recommendedName>
</protein>
<evidence type="ECO:0000256" key="3">
    <source>
        <dbReference type="ARBA" id="ARBA00023033"/>
    </source>
</evidence>
<dbReference type="RefSeq" id="XP_016617643.1">
    <property type="nucleotide sequence ID" value="XM_016766485.1"/>
</dbReference>
<sequence>MTSYGVFKGVYSYGSVSHPLGFVTLRTQSAPYLSNKQHRFFESALMGSIKPPISLRVFVVGGGICGLSAAIALRRAGHHVTVYEKYSADADAGAETVVGTNAIKVLKL</sequence>
<dbReference type="Pfam" id="PF13450">
    <property type="entry name" value="NAD_binding_8"/>
    <property type="match status" value="1"/>
</dbReference>
<comment type="similarity">
    <text evidence="1">Belongs to the paxM FAD-dependent monooxygenase family.</text>
</comment>
<gene>
    <name evidence="4" type="ORF">Z519_08757</name>
</gene>
<dbReference type="HOGENOM" id="CLU_2196657_0_0_1"/>
<dbReference type="Gene3D" id="3.50.50.60">
    <property type="entry name" value="FAD/NAD(P)-binding domain"/>
    <property type="match status" value="1"/>
</dbReference>
<dbReference type="EMBL" id="KN846992">
    <property type="protein sequence ID" value="KIW90974.1"/>
    <property type="molecule type" value="Genomic_DNA"/>
</dbReference>